<keyword evidence="2" id="KW-1185">Reference proteome</keyword>
<reference evidence="1" key="1">
    <citation type="submission" date="2022-01" db="EMBL/GenBank/DDBJ databases">
        <title>Jiella avicenniae sp. nov., a novel endophytic bacterium isolated from bark of Avicennia marina.</title>
        <authorList>
            <person name="Tuo L."/>
        </authorList>
    </citation>
    <scope>NUCLEOTIDE SEQUENCE</scope>
    <source>
        <strain evidence="1">CBK1P-4</strain>
    </source>
</reference>
<sequence length="86" mass="9761">MYARDTHAPRLTEEQSKALLKTVNYTFDPSGDRSRRIFGRVIGWAKDKRGFGAVVGFPNYHRSFFIIDPVTMRPRSVGAPPLKNGH</sequence>
<dbReference type="Proteomes" id="UP001139035">
    <property type="component" value="Unassembled WGS sequence"/>
</dbReference>
<gene>
    <name evidence="1" type="ORF">LZD57_23340</name>
</gene>
<evidence type="ECO:0000313" key="1">
    <source>
        <dbReference type="EMBL" id="MCE7030927.1"/>
    </source>
</evidence>
<dbReference type="EMBL" id="JAJUWU010000034">
    <property type="protein sequence ID" value="MCE7030927.1"/>
    <property type="molecule type" value="Genomic_DNA"/>
</dbReference>
<dbReference type="RefSeq" id="WP_233721998.1">
    <property type="nucleotide sequence ID" value="NZ_JAJUWU010000034.1"/>
</dbReference>
<protein>
    <submittedName>
        <fullName evidence="1">Uncharacterized protein</fullName>
    </submittedName>
</protein>
<dbReference type="AlphaFoldDB" id="A0A9X1T754"/>
<evidence type="ECO:0000313" key="2">
    <source>
        <dbReference type="Proteomes" id="UP001139035"/>
    </source>
</evidence>
<name>A0A9X1T754_9HYPH</name>
<comment type="caution">
    <text evidence="1">The sequence shown here is derived from an EMBL/GenBank/DDBJ whole genome shotgun (WGS) entry which is preliminary data.</text>
</comment>
<accession>A0A9X1T754</accession>
<organism evidence="1 2">
    <name type="scientific">Jiella avicenniae</name>
    <dbReference type="NCBI Taxonomy" id="2907202"/>
    <lineage>
        <taxon>Bacteria</taxon>
        <taxon>Pseudomonadati</taxon>
        <taxon>Pseudomonadota</taxon>
        <taxon>Alphaproteobacteria</taxon>
        <taxon>Hyphomicrobiales</taxon>
        <taxon>Aurantimonadaceae</taxon>
        <taxon>Jiella</taxon>
    </lineage>
</organism>
<proteinExistence type="predicted"/>